<name>A0A7I8IV98_SPIIN</name>
<sequence>MQKGGARVALYELCKRLLWPLPTFESELRVRVEDEAARAGFSALEVTGDPRLDKRSSQDSAALLMLFELQKQGTCRLKEL</sequence>
<evidence type="ECO:0000313" key="1">
    <source>
        <dbReference type="EMBL" id="CAA2621201.1"/>
    </source>
</evidence>
<gene>
    <name evidence="1" type="ORF">SI7747_06007315</name>
</gene>
<dbReference type="AlphaFoldDB" id="A0A7I8IV98"/>
<protein>
    <submittedName>
        <fullName evidence="1">Uncharacterized protein</fullName>
    </submittedName>
</protein>
<accession>A0A7I8IV98</accession>
<reference evidence="1 2" key="1">
    <citation type="submission" date="2019-12" db="EMBL/GenBank/DDBJ databases">
        <authorList>
            <person name="Scholz U."/>
            <person name="Mascher M."/>
            <person name="Fiebig A."/>
        </authorList>
    </citation>
    <scope>NUCLEOTIDE SEQUENCE</scope>
</reference>
<organism evidence="1">
    <name type="scientific">Spirodela intermedia</name>
    <name type="common">Intermediate duckweed</name>
    <dbReference type="NCBI Taxonomy" id="51605"/>
    <lineage>
        <taxon>Eukaryota</taxon>
        <taxon>Viridiplantae</taxon>
        <taxon>Streptophyta</taxon>
        <taxon>Embryophyta</taxon>
        <taxon>Tracheophyta</taxon>
        <taxon>Spermatophyta</taxon>
        <taxon>Magnoliopsida</taxon>
        <taxon>Liliopsida</taxon>
        <taxon>Araceae</taxon>
        <taxon>Lemnoideae</taxon>
        <taxon>Spirodela</taxon>
    </lineage>
</organism>
<keyword evidence="2" id="KW-1185">Reference proteome</keyword>
<dbReference type="Proteomes" id="UP001189122">
    <property type="component" value="Unassembled WGS sequence"/>
</dbReference>
<evidence type="ECO:0000313" key="2">
    <source>
        <dbReference type="Proteomes" id="UP001189122"/>
    </source>
</evidence>
<dbReference type="EMBL" id="LR743593">
    <property type="protein sequence ID" value="CAA2621201.1"/>
    <property type="molecule type" value="Genomic_DNA"/>
</dbReference>
<proteinExistence type="predicted"/>
<dbReference type="Gene3D" id="3.30.160.20">
    <property type="match status" value="1"/>
</dbReference>
<dbReference type="EMBL" id="CACRZD030000006">
    <property type="protein sequence ID" value="CAA6660914.1"/>
    <property type="molecule type" value="Genomic_DNA"/>
</dbReference>